<dbReference type="Proteomes" id="UP000196531">
    <property type="component" value="Unassembled WGS sequence"/>
</dbReference>
<feature type="transmembrane region" description="Helical" evidence="1">
    <location>
        <begin position="109"/>
        <end position="127"/>
    </location>
</feature>
<dbReference type="EMBL" id="MAAO01000002">
    <property type="protein sequence ID" value="OUR99856.1"/>
    <property type="molecule type" value="Genomic_DNA"/>
</dbReference>
<gene>
    <name evidence="2" type="ORF">A9Q84_02175</name>
</gene>
<evidence type="ECO:0000313" key="2">
    <source>
        <dbReference type="EMBL" id="OUR99856.1"/>
    </source>
</evidence>
<feature type="transmembrane region" description="Helical" evidence="1">
    <location>
        <begin position="69"/>
        <end position="89"/>
    </location>
</feature>
<evidence type="ECO:0000256" key="1">
    <source>
        <dbReference type="SAM" id="Phobius"/>
    </source>
</evidence>
<reference evidence="3" key="1">
    <citation type="journal article" date="2017" name="Proc. Natl. Acad. Sci. U.S.A.">
        <title>Simulation of Deepwater Horizon oil plume reveals substrate specialization within a complex community of hydrocarbon-degraders.</title>
        <authorList>
            <person name="Hu P."/>
            <person name="Dubinsky E.A."/>
            <person name="Probst A.J."/>
            <person name="Wang J."/>
            <person name="Sieber C.M.K."/>
            <person name="Tom L.M."/>
            <person name="Gardinali P."/>
            <person name="Banfield J.F."/>
            <person name="Atlas R.M."/>
            <person name="Andersen G.L."/>
        </authorList>
    </citation>
    <scope>NUCLEOTIDE SEQUENCE [LARGE SCALE GENOMIC DNA]</scope>
</reference>
<evidence type="ECO:0000313" key="3">
    <source>
        <dbReference type="Proteomes" id="UP000196531"/>
    </source>
</evidence>
<feature type="transmembrane region" description="Helical" evidence="1">
    <location>
        <begin position="31"/>
        <end position="49"/>
    </location>
</feature>
<accession>A0A1Y5FGG1</accession>
<protein>
    <recommendedName>
        <fullName evidence="4">Cytochrome b561 domain-containing protein</fullName>
    </recommendedName>
</protein>
<keyword evidence="1" id="KW-0812">Transmembrane</keyword>
<comment type="caution">
    <text evidence="2">The sequence shown here is derived from an EMBL/GenBank/DDBJ whole genome shotgun (WGS) entry which is preliminary data.</text>
</comment>
<evidence type="ECO:0008006" key="4">
    <source>
        <dbReference type="Google" id="ProtNLM"/>
    </source>
</evidence>
<sequence>MNTAVIFQIESFLILTLMIIGVYNRRNRMRHVKIMSCVIIWDILLILQIELTRGAVAKAAKVLTNPLMLKIHLFFAIGSVVLYIFMVVYGRKLLSGDESVRSKHKKLGWTTLTFRFLTLVTSFWAAAK</sequence>
<organism evidence="2 3">
    <name type="scientific">Halobacteriovorax marinus</name>
    <dbReference type="NCBI Taxonomy" id="97084"/>
    <lineage>
        <taxon>Bacteria</taxon>
        <taxon>Pseudomonadati</taxon>
        <taxon>Bdellovibrionota</taxon>
        <taxon>Bacteriovoracia</taxon>
        <taxon>Bacteriovoracales</taxon>
        <taxon>Halobacteriovoraceae</taxon>
        <taxon>Halobacteriovorax</taxon>
    </lineage>
</organism>
<name>A0A1Y5FGG1_9BACT</name>
<dbReference type="AlphaFoldDB" id="A0A1Y5FGG1"/>
<feature type="transmembrane region" description="Helical" evidence="1">
    <location>
        <begin position="6"/>
        <end position="24"/>
    </location>
</feature>
<keyword evidence="1" id="KW-1133">Transmembrane helix</keyword>
<keyword evidence="1" id="KW-0472">Membrane</keyword>
<proteinExistence type="predicted"/>